<keyword evidence="1" id="KW-0805">Transcription regulation</keyword>
<keyword evidence="6" id="KW-1185">Reference proteome</keyword>
<name>A0A4R6TSH4_9BACI</name>
<dbReference type="GO" id="GO:0003700">
    <property type="term" value="F:DNA-binding transcription factor activity"/>
    <property type="evidence" value="ECO:0007669"/>
    <property type="project" value="InterPro"/>
</dbReference>
<dbReference type="Pfam" id="PF12833">
    <property type="entry name" value="HTH_18"/>
    <property type="match status" value="1"/>
</dbReference>
<dbReference type="PANTHER" id="PTHR43280">
    <property type="entry name" value="ARAC-FAMILY TRANSCRIPTIONAL REGULATOR"/>
    <property type="match status" value="1"/>
</dbReference>
<dbReference type="SUPFAM" id="SSF46689">
    <property type="entry name" value="Homeodomain-like"/>
    <property type="match status" value="2"/>
</dbReference>
<keyword evidence="2" id="KW-0238">DNA-binding</keyword>
<gene>
    <name evidence="5" type="ORF">EV213_11734</name>
</gene>
<evidence type="ECO:0000256" key="1">
    <source>
        <dbReference type="ARBA" id="ARBA00023015"/>
    </source>
</evidence>
<evidence type="ECO:0000313" key="6">
    <source>
        <dbReference type="Proteomes" id="UP000295632"/>
    </source>
</evidence>
<dbReference type="AlphaFoldDB" id="A0A4R6TSH4"/>
<accession>A0A4R6TSH4</accession>
<dbReference type="PROSITE" id="PS01124">
    <property type="entry name" value="HTH_ARAC_FAMILY_2"/>
    <property type="match status" value="1"/>
</dbReference>
<reference evidence="5 6" key="1">
    <citation type="submission" date="2019-03" db="EMBL/GenBank/DDBJ databases">
        <title>Genomic Encyclopedia of Type Strains, Phase IV (KMG-IV): sequencing the most valuable type-strain genomes for metagenomic binning, comparative biology and taxonomic classification.</title>
        <authorList>
            <person name="Goeker M."/>
        </authorList>
    </citation>
    <scope>NUCLEOTIDE SEQUENCE [LARGE SCALE GENOMIC DNA]</scope>
    <source>
        <strain evidence="5 6">DSM 28697</strain>
    </source>
</reference>
<dbReference type="Gene3D" id="1.10.10.60">
    <property type="entry name" value="Homeodomain-like"/>
    <property type="match status" value="2"/>
</dbReference>
<dbReference type="OrthoDB" id="9807321at2"/>
<sequence length="264" mass="30281">MHFQMVEQLSNFSYSYSSCESIISNSMDAFSLRTSSACSLVYPHSGHGVLTVKNKSFTLANNRMYFLPMDATNCISSYEGCVTQIRFFVHSENPLRLVQIESPWDIFLPQAELILEMCKQIEACAREKPLGTLKASCKFHELLYLLYSQTLSTSGDHSIEQAVDYINQHYHGSLTREKLASLAGLNIDYFTKAFKKKMGVPPMTYITKVRIEKLKQLLLTTDKPLRLLCKETGFADEFYCSRRFKQTTGYSPKQYATVHRKHQK</sequence>
<evidence type="ECO:0000313" key="5">
    <source>
        <dbReference type="EMBL" id="TDQ36570.1"/>
    </source>
</evidence>
<dbReference type="RefSeq" id="WP_133581610.1">
    <property type="nucleotide sequence ID" value="NZ_SNYJ01000017.1"/>
</dbReference>
<protein>
    <submittedName>
        <fullName evidence="5">Helix-turn-helix protein</fullName>
    </submittedName>
</protein>
<dbReference type="PANTHER" id="PTHR43280:SF28">
    <property type="entry name" value="HTH-TYPE TRANSCRIPTIONAL ACTIVATOR RHAS"/>
    <property type="match status" value="1"/>
</dbReference>
<dbReference type="GO" id="GO:0043565">
    <property type="term" value="F:sequence-specific DNA binding"/>
    <property type="evidence" value="ECO:0007669"/>
    <property type="project" value="InterPro"/>
</dbReference>
<dbReference type="SMART" id="SM00342">
    <property type="entry name" value="HTH_ARAC"/>
    <property type="match status" value="1"/>
</dbReference>
<feature type="domain" description="HTH araC/xylS-type" evidence="4">
    <location>
        <begin position="160"/>
        <end position="258"/>
    </location>
</feature>
<evidence type="ECO:0000256" key="3">
    <source>
        <dbReference type="ARBA" id="ARBA00023163"/>
    </source>
</evidence>
<dbReference type="Proteomes" id="UP000295632">
    <property type="component" value="Unassembled WGS sequence"/>
</dbReference>
<organism evidence="5 6">
    <name type="scientific">Aureibacillus halotolerans</name>
    <dbReference type="NCBI Taxonomy" id="1508390"/>
    <lineage>
        <taxon>Bacteria</taxon>
        <taxon>Bacillati</taxon>
        <taxon>Bacillota</taxon>
        <taxon>Bacilli</taxon>
        <taxon>Bacillales</taxon>
        <taxon>Bacillaceae</taxon>
        <taxon>Aureibacillus</taxon>
    </lineage>
</organism>
<comment type="caution">
    <text evidence="5">The sequence shown here is derived from an EMBL/GenBank/DDBJ whole genome shotgun (WGS) entry which is preliminary data.</text>
</comment>
<dbReference type="EMBL" id="SNYJ01000017">
    <property type="protein sequence ID" value="TDQ36570.1"/>
    <property type="molecule type" value="Genomic_DNA"/>
</dbReference>
<dbReference type="InterPro" id="IPR018060">
    <property type="entry name" value="HTH_AraC"/>
</dbReference>
<evidence type="ECO:0000256" key="2">
    <source>
        <dbReference type="ARBA" id="ARBA00023125"/>
    </source>
</evidence>
<dbReference type="InterPro" id="IPR009057">
    <property type="entry name" value="Homeodomain-like_sf"/>
</dbReference>
<evidence type="ECO:0000259" key="4">
    <source>
        <dbReference type="PROSITE" id="PS01124"/>
    </source>
</evidence>
<proteinExistence type="predicted"/>
<keyword evidence="3" id="KW-0804">Transcription</keyword>